<accession>A0A2S6GZF0</accession>
<dbReference type="AlphaFoldDB" id="A0A2S6GZF0"/>
<keyword evidence="2" id="KW-0812">Transmembrane</keyword>
<reference evidence="3 4" key="1">
    <citation type="submission" date="2018-02" db="EMBL/GenBank/DDBJ databases">
        <title>Genomic Encyclopedia of Archaeal and Bacterial Type Strains, Phase II (KMG-II): from individual species to whole genera.</title>
        <authorList>
            <person name="Goeker M."/>
        </authorList>
    </citation>
    <scope>NUCLEOTIDE SEQUENCE [LARGE SCALE GENOMIC DNA]</scope>
    <source>
        <strain evidence="3 4">YU 961-1</strain>
    </source>
</reference>
<keyword evidence="4" id="KW-1185">Reference proteome</keyword>
<evidence type="ECO:0000256" key="2">
    <source>
        <dbReference type="SAM" id="Phobius"/>
    </source>
</evidence>
<feature type="transmembrane region" description="Helical" evidence="2">
    <location>
        <begin position="44"/>
        <end position="66"/>
    </location>
</feature>
<organism evidence="3 4">
    <name type="scientific">Actinokineospora auranticolor</name>
    <dbReference type="NCBI Taxonomy" id="155976"/>
    <lineage>
        <taxon>Bacteria</taxon>
        <taxon>Bacillati</taxon>
        <taxon>Actinomycetota</taxon>
        <taxon>Actinomycetes</taxon>
        <taxon>Pseudonocardiales</taxon>
        <taxon>Pseudonocardiaceae</taxon>
        <taxon>Actinokineospora</taxon>
    </lineage>
</organism>
<sequence>MSQPDEPEATPVVDAEPVEATGKAEDPVQAVDTEEPKKRGLMPLWAVALTAVLIVAGSFVLFRYVFNGSSSEACASVTGVGDAAKVEFVDCDDDNATFQVATRKPANTPGCPEGAYREIPRPDELLCLVPNFVAGNCYVPDDPNQAFRVGRCEDALAIRIVKVVEGTSDASAVCPEGNGLGYPEPPTAVCVSTPIAGR</sequence>
<dbReference type="RefSeq" id="WP_146107938.1">
    <property type="nucleotide sequence ID" value="NZ_CP154825.1"/>
</dbReference>
<evidence type="ECO:0000313" key="4">
    <source>
        <dbReference type="Proteomes" id="UP000239203"/>
    </source>
</evidence>
<protein>
    <submittedName>
        <fullName evidence="3">Uncharacterized protein</fullName>
    </submittedName>
</protein>
<proteinExistence type="predicted"/>
<dbReference type="EMBL" id="PTIX01000002">
    <property type="protein sequence ID" value="PPK70546.1"/>
    <property type="molecule type" value="Genomic_DNA"/>
</dbReference>
<evidence type="ECO:0000313" key="3">
    <source>
        <dbReference type="EMBL" id="PPK70546.1"/>
    </source>
</evidence>
<dbReference type="OrthoDB" id="4749283at2"/>
<name>A0A2S6GZF0_9PSEU</name>
<keyword evidence="2" id="KW-1133">Transmembrane helix</keyword>
<evidence type="ECO:0000256" key="1">
    <source>
        <dbReference type="SAM" id="MobiDB-lite"/>
    </source>
</evidence>
<keyword evidence="2" id="KW-0472">Membrane</keyword>
<gene>
    <name evidence="3" type="ORF">CLV40_102461</name>
</gene>
<dbReference type="Proteomes" id="UP000239203">
    <property type="component" value="Unassembled WGS sequence"/>
</dbReference>
<comment type="caution">
    <text evidence="3">The sequence shown here is derived from an EMBL/GenBank/DDBJ whole genome shotgun (WGS) entry which is preliminary data.</text>
</comment>
<feature type="region of interest" description="Disordered" evidence="1">
    <location>
        <begin position="1"/>
        <end position="35"/>
    </location>
</feature>